<evidence type="ECO:0000256" key="9">
    <source>
        <dbReference type="ARBA" id="ARBA00022842"/>
    </source>
</evidence>
<evidence type="ECO:0000256" key="12">
    <source>
        <dbReference type="ARBA" id="ARBA00023268"/>
    </source>
</evidence>
<evidence type="ECO:0000256" key="16">
    <source>
        <dbReference type="ARBA" id="ARBA00048493"/>
    </source>
</evidence>
<reference evidence="19 20" key="1">
    <citation type="submission" date="2019-08" db="EMBL/GenBank/DDBJ databases">
        <title>Highly reduced genomes of protist endosymbionts show evolutionary convergence.</title>
        <authorList>
            <person name="George E."/>
            <person name="Husnik F."/>
            <person name="Tashyreva D."/>
            <person name="Prokopchuk G."/>
            <person name="Horak A."/>
            <person name="Kwong W.K."/>
            <person name="Lukes J."/>
            <person name="Keeling P.J."/>
        </authorList>
    </citation>
    <scope>NUCLEOTIDE SEQUENCE [LARGE SCALE GENOMIC DNA]</scope>
    <source>
        <strain evidence="19">1605</strain>
    </source>
</reference>
<organism evidence="19 20">
    <name type="scientific">Candidatus Cytomitobacter indipagum</name>
    <dbReference type="NCBI Taxonomy" id="2601575"/>
    <lineage>
        <taxon>Bacteria</taxon>
        <taxon>Pseudomonadati</taxon>
        <taxon>Pseudomonadota</taxon>
        <taxon>Alphaproteobacteria</taxon>
        <taxon>Holosporales</taxon>
        <taxon>Holosporaceae</taxon>
        <taxon>Candidatus Cytomitobacter</taxon>
    </lineage>
</organism>
<evidence type="ECO:0000256" key="5">
    <source>
        <dbReference type="ARBA" id="ARBA00022490"/>
    </source>
</evidence>
<gene>
    <name evidence="19" type="ORF">FZC35_00190</name>
</gene>
<keyword evidence="14" id="KW-0961">Cell wall biogenesis/degradation</keyword>
<keyword evidence="7" id="KW-0548">Nucleotidyltransferase</keyword>
<evidence type="ECO:0000256" key="7">
    <source>
        <dbReference type="ARBA" id="ARBA00022695"/>
    </source>
</evidence>
<dbReference type="GO" id="GO:0006048">
    <property type="term" value="P:UDP-N-acetylglucosamine biosynthetic process"/>
    <property type="evidence" value="ECO:0007669"/>
    <property type="project" value="InterPro"/>
</dbReference>
<dbReference type="GO" id="GO:0019134">
    <property type="term" value="F:glucosamine-1-phosphate N-acetyltransferase activity"/>
    <property type="evidence" value="ECO:0007669"/>
    <property type="project" value="UniProtKB-EC"/>
</dbReference>
<keyword evidence="20" id="KW-1185">Reference proteome</keyword>
<dbReference type="EMBL" id="CP043315">
    <property type="protein sequence ID" value="QEK37811.1"/>
    <property type="molecule type" value="Genomic_DNA"/>
</dbReference>
<dbReference type="PANTHER" id="PTHR43584:SF3">
    <property type="entry name" value="BIFUNCTIONAL PROTEIN GLMU"/>
    <property type="match status" value="1"/>
</dbReference>
<dbReference type="KEGG" id="cip:FZC35_00190"/>
<dbReference type="GO" id="GO:0009252">
    <property type="term" value="P:peptidoglycan biosynthetic process"/>
    <property type="evidence" value="ECO:0007669"/>
    <property type="project" value="UniProtKB-KW"/>
</dbReference>
<comment type="subcellular location">
    <subcellularLocation>
        <location evidence="2">Cytoplasm</location>
    </subcellularLocation>
</comment>
<evidence type="ECO:0000256" key="10">
    <source>
        <dbReference type="ARBA" id="ARBA00022960"/>
    </source>
</evidence>
<keyword evidence="11" id="KW-0573">Peptidoglycan synthesis</keyword>
<sequence>MLQLYMTIGIILAAGKGSRFGSKSKLFVELCGQYVLDYPINLCKELRIEEINLVVKDREEDLDKCNIEGCNIILQSDKKGTGGATLSAVEKFQKPINGNVVILLGDCPLVLENTISQALNKLDNYDLIIGGVKSDSDHSYGRIISKNGTILSIEESSVKSEITEFRNAGWMVCNGKYLNDLLRKIPLINGEYYLTECVRIANEFDLRVGMIEVSEDIGINTKLDYINASSVLQKRFRENAINKGVLMMDPDAVYFSAKTTFEDDVQIDPYVTFKGNVKLQSGSHIKSFSSIESSTIGQNAKIGPFANLRNGTIVGEKVEIGSFVETKKSVFKKQSKAKHLSYIGDADIGEGSNISAGVVFCNYDGVNKNKSKVGKNVFLGANSSYIAPLELGDNSQIGAGSVITKNVKDNSLAVARSKQNEYKIINKNRSKD</sequence>
<keyword evidence="13" id="KW-0012">Acyltransferase</keyword>
<dbReference type="InterPro" id="IPR050065">
    <property type="entry name" value="GlmU-like"/>
</dbReference>
<evidence type="ECO:0000259" key="18">
    <source>
        <dbReference type="Pfam" id="PF12804"/>
    </source>
</evidence>
<keyword evidence="8" id="KW-0479">Metal-binding</keyword>
<comment type="similarity">
    <text evidence="3">In the C-terminal section; belongs to the transferase hexapeptide repeat family.</text>
</comment>
<dbReference type="GO" id="GO:0046872">
    <property type="term" value="F:metal ion binding"/>
    <property type="evidence" value="ECO:0007669"/>
    <property type="project" value="UniProtKB-KW"/>
</dbReference>
<dbReference type="GO" id="GO:0005737">
    <property type="term" value="C:cytoplasm"/>
    <property type="evidence" value="ECO:0007669"/>
    <property type="project" value="UniProtKB-SubCell"/>
</dbReference>
<dbReference type="SUPFAM" id="SSF51161">
    <property type="entry name" value="Trimeric LpxA-like enzymes"/>
    <property type="match status" value="1"/>
</dbReference>
<evidence type="ECO:0000256" key="11">
    <source>
        <dbReference type="ARBA" id="ARBA00022984"/>
    </source>
</evidence>
<evidence type="ECO:0000256" key="8">
    <source>
        <dbReference type="ARBA" id="ARBA00022723"/>
    </source>
</evidence>
<comment type="catalytic activity">
    <reaction evidence="16">
        <text>N-acetyl-alpha-D-glucosamine 1-phosphate + UTP + H(+) = UDP-N-acetyl-alpha-D-glucosamine + diphosphate</text>
        <dbReference type="Rhea" id="RHEA:13509"/>
        <dbReference type="ChEBI" id="CHEBI:15378"/>
        <dbReference type="ChEBI" id="CHEBI:33019"/>
        <dbReference type="ChEBI" id="CHEBI:46398"/>
        <dbReference type="ChEBI" id="CHEBI:57705"/>
        <dbReference type="ChEBI" id="CHEBI:57776"/>
        <dbReference type="EC" id="2.7.7.23"/>
    </reaction>
</comment>
<dbReference type="GO" id="GO:0071555">
    <property type="term" value="P:cell wall organization"/>
    <property type="evidence" value="ECO:0007669"/>
    <property type="project" value="UniProtKB-KW"/>
</dbReference>
<dbReference type="Gene3D" id="3.90.550.10">
    <property type="entry name" value="Spore Coat Polysaccharide Biosynthesis Protein SpsA, Chain A"/>
    <property type="match status" value="1"/>
</dbReference>
<dbReference type="SUPFAM" id="SSF53448">
    <property type="entry name" value="Nucleotide-diphospho-sugar transferases"/>
    <property type="match status" value="1"/>
</dbReference>
<feature type="domain" description="MobA-like NTP transferase" evidence="18">
    <location>
        <begin position="9"/>
        <end position="126"/>
    </location>
</feature>
<evidence type="ECO:0000256" key="4">
    <source>
        <dbReference type="ARBA" id="ARBA00007947"/>
    </source>
</evidence>
<evidence type="ECO:0000256" key="14">
    <source>
        <dbReference type="ARBA" id="ARBA00023316"/>
    </source>
</evidence>
<evidence type="ECO:0000256" key="17">
    <source>
        <dbReference type="ARBA" id="ARBA00049628"/>
    </source>
</evidence>
<keyword evidence="12" id="KW-0511">Multifunctional enzyme</keyword>
<protein>
    <submittedName>
        <fullName evidence="19">NTP transferase domain-containing protein</fullName>
    </submittedName>
</protein>
<dbReference type="GO" id="GO:0003977">
    <property type="term" value="F:UDP-N-acetylglucosamine diphosphorylase activity"/>
    <property type="evidence" value="ECO:0007669"/>
    <property type="project" value="UniProtKB-EC"/>
</dbReference>
<comment type="catalytic activity">
    <reaction evidence="15">
        <text>alpha-D-glucosamine 1-phosphate + acetyl-CoA = N-acetyl-alpha-D-glucosamine 1-phosphate + CoA + H(+)</text>
        <dbReference type="Rhea" id="RHEA:13725"/>
        <dbReference type="ChEBI" id="CHEBI:15378"/>
        <dbReference type="ChEBI" id="CHEBI:57287"/>
        <dbReference type="ChEBI" id="CHEBI:57288"/>
        <dbReference type="ChEBI" id="CHEBI:57776"/>
        <dbReference type="ChEBI" id="CHEBI:58516"/>
        <dbReference type="EC" id="2.3.1.157"/>
    </reaction>
</comment>
<evidence type="ECO:0000256" key="15">
    <source>
        <dbReference type="ARBA" id="ARBA00048247"/>
    </source>
</evidence>
<keyword evidence="5" id="KW-0963">Cytoplasm</keyword>
<dbReference type="Gene3D" id="2.160.10.10">
    <property type="entry name" value="Hexapeptide repeat proteins"/>
    <property type="match status" value="1"/>
</dbReference>
<dbReference type="AlphaFoldDB" id="A0A5C0UDE6"/>
<dbReference type="InterPro" id="IPR038009">
    <property type="entry name" value="GlmU_C_LbH"/>
</dbReference>
<dbReference type="CDD" id="cd03353">
    <property type="entry name" value="LbH_GlmU_C"/>
    <property type="match status" value="1"/>
</dbReference>
<dbReference type="InterPro" id="IPR001451">
    <property type="entry name" value="Hexapep"/>
</dbReference>
<comment type="cofactor">
    <cofactor evidence="1">
        <name>Mg(2+)</name>
        <dbReference type="ChEBI" id="CHEBI:18420"/>
    </cofactor>
</comment>
<dbReference type="Pfam" id="PF00132">
    <property type="entry name" value="Hexapep"/>
    <property type="match status" value="1"/>
</dbReference>
<evidence type="ECO:0000313" key="19">
    <source>
        <dbReference type="EMBL" id="QEK37811.1"/>
    </source>
</evidence>
<dbReference type="Pfam" id="PF14602">
    <property type="entry name" value="Hexapep_2"/>
    <property type="match status" value="1"/>
</dbReference>
<dbReference type="InterPro" id="IPR029044">
    <property type="entry name" value="Nucleotide-diphossugar_trans"/>
</dbReference>
<dbReference type="Proteomes" id="UP000325155">
    <property type="component" value="Chromosome"/>
</dbReference>
<comment type="similarity">
    <text evidence="4">In the N-terminal section; belongs to the N-acetylglucosamine-1-phosphate uridyltransferase family.</text>
</comment>
<dbReference type="OrthoDB" id="9775031at2"/>
<keyword evidence="9" id="KW-0460">Magnesium</keyword>
<name>A0A5C0UDE6_9PROT</name>
<dbReference type="InterPro" id="IPR025877">
    <property type="entry name" value="MobA-like_NTP_Trfase"/>
</dbReference>
<evidence type="ECO:0000256" key="2">
    <source>
        <dbReference type="ARBA" id="ARBA00004496"/>
    </source>
</evidence>
<evidence type="ECO:0000256" key="3">
    <source>
        <dbReference type="ARBA" id="ARBA00007707"/>
    </source>
</evidence>
<dbReference type="GO" id="GO:0008360">
    <property type="term" value="P:regulation of cell shape"/>
    <property type="evidence" value="ECO:0007669"/>
    <property type="project" value="UniProtKB-KW"/>
</dbReference>
<keyword evidence="10" id="KW-0133">Cell shape</keyword>
<dbReference type="InterPro" id="IPR011004">
    <property type="entry name" value="Trimer_LpxA-like_sf"/>
</dbReference>
<proteinExistence type="inferred from homology"/>
<comment type="function">
    <text evidence="17">Catalyzes the last two sequential reactions in the de novo biosynthetic pathway for UDP-N-acetylglucosamine (UDP-GlcNAc). The C-terminal domain catalyzes the transfer of acetyl group from acetyl coenzyme A to glucosamine-1-phosphate (GlcN-1-P) to produce N-acetylglucosamine-1-phosphate (GlcNAc-1-P), which is converted into UDP-GlcNAc by the transfer of uridine 5-monophosphate (from uridine 5-triphosphate), a reaction catalyzed by the N-terminal domain.</text>
</comment>
<keyword evidence="6 19" id="KW-0808">Transferase</keyword>
<evidence type="ECO:0000256" key="13">
    <source>
        <dbReference type="ARBA" id="ARBA00023315"/>
    </source>
</evidence>
<evidence type="ECO:0000256" key="6">
    <source>
        <dbReference type="ARBA" id="ARBA00022679"/>
    </source>
</evidence>
<evidence type="ECO:0000256" key="1">
    <source>
        <dbReference type="ARBA" id="ARBA00001946"/>
    </source>
</evidence>
<dbReference type="Pfam" id="PF12804">
    <property type="entry name" value="NTP_transf_3"/>
    <property type="match status" value="1"/>
</dbReference>
<accession>A0A5C0UDE6</accession>
<evidence type="ECO:0000313" key="20">
    <source>
        <dbReference type="Proteomes" id="UP000325155"/>
    </source>
</evidence>
<dbReference type="PANTHER" id="PTHR43584">
    <property type="entry name" value="NUCLEOTIDYL TRANSFERASE"/>
    <property type="match status" value="1"/>
</dbReference>